<gene>
    <name evidence="3" type="ORF">HF855_01370</name>
</gene>
<evidence type="ECO:0000313" key="3">
    <source>
        <dbReference type="EMBL" id="NME56105.1"/>
    </source>
</evidence>
<dbReference type="Proteomes" id="UP000580130">
    <property type="component" value="Unassembled WGS sequence"/>
</dbReference>
<accession>A0A848CB11</accession>
<reference evidence="3 4" key="1">
    <citation type="submission" date="2020-04" db="EMBL/GenBank/DDBJ databases">
        <authorList>
            <person name="Hitch T.C.A."/>
            <person name="Wylensek D."/>
            <person name="Clavel T."/>
        </authorList>
    </citation>
    <scope>NUCLEOTIDE SEQUENCE [LARGE SCALE GENOMIC DNA]</scope>
    <source>
        <strain evidence="3 4">BSM-383-APC-5F</strain>
    </source>
</reference>
<evidence type="ECO:0000256" key="2">
    <source>
        <dbReference type="SAM" id="Phobius"/>
    </source>
</evidence>
<keyword evidence="1" id="KW-0175">Coiled coil</keyword>
<name>A0A848CB11_9FIRM</name>
<comment type="caution">
    <text evidence="3">The sequence shown here is derived from an EMBL/GenBank/DDBJ whole genome shotgun (WGS) entry which is preliminary data.</text>
</comment>
<evidence type="ECO:0000256" key="1">
    <source>
        <dbReference type="SAM" id="Coils"/>
    </source>
</evidence>
<protein>
    <submittedName>
        <fullName evidence="3">Uncharacterized protein</fullName>
    </submittedName>
</protein>
<dbReference type="AlphaFoldDB" id="A0A848CB11"/>
<keyword evidence="2" id="KW-0812">Transmembrane</keyword>
<sequence length="108" mass="12583">MSRKEQERLEKEIKDVRGQNSKLQVQVNKSSVDAVDEACKKQREAEKQLHLARCQAEQNRKKAQKEIQKLKKEMKLQSEKIKEIKVFCGVGYIMVIVFAVCIIGIYFL</sequence>
<feature type="transmembrane region" description="Helical" evidence="2">
    <location>
        <begin position="84"/>
        <end position="107"/>
    </location>
</feature>
<keyword evidence="2" id="KW-0472">Membrane</keyword>
<dbReference type="EMBL" id="JABAFX010000002">
    <property type="protein sequence ID" value="NME56105.1"/>
    <property type="molecule type" value="Genomic_DNA"/>
</dbReference>
<organism evidence="3 4">
    <name type="scientific">Dorea formicigenerans</name>
    <dbReference type="NCBI Taxonomy" id="39486"/>
    <lineage>
        <taxon>Bacteria</taxon>
        <taxon>Bacillati</taxon>
        <taxon>Bacillota</taxon>
        <taxon>Clostridia</taxon>
        <taxon>Lachnospirales</taxon>
        <taxon>Lachnospiraceae</taxon>
        <taxon>Dorea</taxon>
    </lineage>
</organism>
<keyword evidence="2" id="KW-1133">Transmembrane helix</keyword>
<proteinExistence type="predicted"/>
<feature type="coiled-coil region" evidence="1">
    <location>
        <begin position="53"/>
        <end position="80"/>
    </location>
</feature>
<evidence type="ECO:0000313" key="4">
    <source>
        <dbReference type="Proteomes" id="UP000580130"/>
    </source>
</evidence>
<dbReference type="RefSeq" id="WP_168932972.1">
    <property type="nucleotide sequence ID" value="NZ_JABAFX010000002.1"/>
</dbReference>